<dbReference type="Proteomes" id="UP001321825">
    <property type="component" value="Chromosome"/>
</dbReference>
<keyword evidence="3" id="KW-0949">S-adenosyl-L-methionine</keyword>
<keyword evidence="2" id="KW-0808">Transferase</keyword>
<reference evidence="6" key="1">
    <citation type="journal article" date="2024" name="Int. J. Syst. Evol. Microbiol.">
        <title>Methylomarinovum tepidoasis sp. nov., a moderately thermophilic methanotroph of the family Methylothermaceae isolated from a deep-sea hydrothermal field.</title>
        <authorList>
            <person name="Hirayama H."/>
            <person name="Takaki Y."/>
            <person name="Abe M."/>
            <person name="Miyazaki M."/>
            <person name="Uematsu K."/>
            <person name="Matsui Y."/>
            <person name="Takai K."/>
        </authorList>
    </citation>
    <scope>NUCLEOTIDE SEQUENCE [LARGE SCALE GENOMIC DNA]</scope>
    <source>
        <strain evidence="6">IT-9</strain>
    </source>
</reference>
<evidence type="ECO:0000256" key="3">
    <source>
        <dbReference type="ARBA" id="ARBA00022691"/>
    </source>
</evidence>
<dbReference type="GO" id="GO:0032259">
    <property type="term" value="P:methylation"/>
    <property type="evidence" value="ECO:0007669"/>
    <property type="project" value="UniProtKB-KW"/>
</dbReference>
<dbReference type="KEGG" id="mcau:MIT9_P1411"/>
<keyword evidence="6" id="KW-1185">Reference proteome</keyword>
<evidence type="ECO:0000256" key="2">
    <source>
        <dbReference type="ARBA" id="ARBA00022679"/>
    </source>
</evidence>
<dbReference type="PANTHER" id="PTHR43464:SF19">
    <property type="entry name" value="UBIQUINONE BIOSYNTHESIS O-METHYLTRANSFERASE, MITOCHONDRIAL"/>
    <property type="match status" value="1"/>
</dbReference>
<dbReference type="PANTHER" id="PTHR43464">
    <property type="entry name" value="METHYLTRANSFERASE"/>
    <property type="match status" value="1"/>
</dbReference>
<gene>
    <name evidence="5" type="ORF">MIT9_P1411</name>
</gene>
<dbReference type="EMBL" id="AP024714">
    <property type="protein sequence ID" value="BCX81829.1"/>
    <property type="molecule type" value="Genomic_DNA"/>
</dbReference>
<protein>
    <recommendedName>
        <fullName evidence="4">Methyltransferase domain-containing protein</fullName>
    </recommendedName>
</protein>
<dbReference type="Gene3D" id="3.40.50.150">
    <property type="entry name" value="Vaccinia Virus protein VP39"/>
    <property type="match status" value="1"/>
</dbReference>
<dbReference type="CDD" id="cd02440">
    <property type="entry name" value="AdoMet_MTases"/>
    <property type="match status" value="1"/>
</dbReference>
<dbReference type="Pfam" id="PF13649">
    <property type="entry name" value="Methyltransf_25"/>
    <property type="match status" value="1"/>
</dbReference>
<dbReference type="RefSeq" id="WP_317704259.1">
    <property type="nucleotide sequence ID" value="NZ_AP024714.1"/>
</dbReference>
<dbReference type="AlphaFoldDB" id="A0AAU9CBD9"/>
<feature type="domain" description="Methyltransferase" evidence="4">
    <location>
        <begin position="57"/>
        <end position="143"/>
    </location>
</feature>
<dbReference type="SUPFAM" id="SSF53335">
    <property type="entry name" value="S-adenosyl-L-methionine-dependent methyltransferases"/>
    <property type="match status" value="1"/>
</dbReference>
<keyword evidence="1" id="KW-0489">Methyltransferase</keyword>
<name>A0AAU9CBD9_9GAMM</name>
<evidence type="ECO:0000256" key="1">
    <source>
        <dbReference type="ARBA" id="ARBA00022603"/>
    </source>
</evidence>
<dbReference type="InterPro" id="IPR029063">
    <property type="entry name" value="SAM-dependent_MTases_sf"/>
</dbReference>
<evidence type="ECO:0000259" key="4">
    <source>
        <dbReference type="Pfam" id="PF13649"/>
    </source>
</evidence>
<dbReference type="GO" id="GO:0008168">
    <property type="term" value="F:methyltransferase activity"/>
    <property type="evidence" value="ECO:0007669"/>
    <property type="project" value="UniProtKB-KW"/>
</dbReference>
<organism evidence="5 6">
    <name type="scientific">Methylomarinovum caldicuralii</name>
    <dbReference type="NCBI Taxonomy" id="438856"/>
    <lineage>
        <taxon>Bacteria</taxon>
        <taxon>Pseudomonadati</taxon>
        <taxon>Pseudomonadota</taxon>
        <taxon>Gammaproteobacteria</taxon>
        <taxon>Methylococcales</taxon>
        <taxon>Methylothermaceae</taxon>
        <taxon>Methylomarinovum</taxon>
    </lineage>
</organism>
<proteinExistence type="predicted"/>
<evidence type="ECO:0000313" key="6">
    <source>
        <dbReference type="Proteomes" id="UP001321825"/>
    </source>
</evidence>
<dbReference type="InterPro" id="IPR041698">
    <property type="entry name" value="Methyltransf_25"/>
</dbReference>
<sequence>MLRGIVFCCAHDQAAAAVFSRLAFWYRQRYRWLGLERTQRQLVAGLAKVGYRDARLLEIGCGVGWLHQWLLRHGAAFAVGVDLSPRMLAEAEALARAYGLEGRVRYLAGDFLGLADRIEAADIVLFDKVICCYPDAAALLRQAIAKAERAVALIYPRRHRLNRLLHGALNRLLAWMGSDFHTYLHDPAAVERLFLEQGWEKRFEAKTVSWLSQVFVQVKASRTRRG</sequence>
<accession>A0AAU9CBD9</accession>
<evidence type="ECO:0000313" key="5">
    <source>
        <dbReference type="EMBL" id="BCX81829.1"/>
    </source>
</evidence>